<feature type="domain" description="HTH cro/C1-type" evidence="1">
    <location>
        <begin position="35"/>
        <end position="89"/>
    </location>
</feature>
<dbReference type="AlphaFoldDB" id="A0A975B8U1"/>
<dbReference type="PROSITE" id="PS50943">
    <property type="entry name" value="HTH_CROC1"/>
    <property type="match status" value="1"/>
</dbReference>
<dbReference type="Proteomes" id="UP000663720">
    <property type="component" value="Chromosome"/>
</dbReference>
<proteinExistence type="predicted"/>
<name>A0A975B8U1_9BACT</name>
<organism evidence="2 3">
    <name type="scientific">Desulfonema limicola</name>
    <dbReference type="NCBI Taxonomy" id="45656"/>
    <lineage>
        <taxon>Bacteria</taxon>
        <taxon>Pseudomonadati</taxon>
        <taxon>Thermodesulfobacteriota</taxon>
        <taxon>Desulfobacteria</taxon>
        <taxon>Desulfobacterales</taxon>
        <taxon>Desulfococcaceae</taxon>
        <taxon>Desulfonema</taxon>
    </lineage>
</organism>
<dbReference type="Pfam" id="PF01381">
    <property type="entry name" value="HTH_3"/>
    <property type="match status" value="1"/>
</dbReference>
<sequence length="94" mass="10782">MSDLQKYIKNRKAREPEFAQNFEEGYQSFKIGVLLKQAREEARLTQSDVAKQLRMKKSTISKVENHSEEIKLSTLEKVATVLGKRIEIAVSNIS</sequence>
<evidence type="ECO:0000313" key="2">
    <source>
        <dbReference type="EMBL" id="QTA80796.1"/>
    </source>
</evidence>
<dbReference type="CDD" id="cd00093">
    <property type="entry name" value="HTH_XRE"/>
    <property type="match status" value="1"/>
</dbReference>
<gene>
    <name evidence="2" type="ORF">dnl_31090</name>
</gene>
<dbReference type="KEGG" id="dli:dnl_31090"/>
<reference evidence="2" key="1">
    <citation type="journal article" date="2021" name="Microb. Physiol.">
        <title>Proteogenomic Insights into the Physiology of Marine, Sulfate-Reducing, Filamentous Desulfonema limicola and Desulfonema magnum.</title>
        <authorList>
            <person name="Schnaars V."/>
            <person name="Wohlbrand L."/>
            <person name="Scheve S."/>
            <person name="Hinrichs C."/>
            <person name="Reinhardt R."/>
            <person name="Rabus R."/>
        </authorList>
    </citation>
    <scope>NUCLEOTIDE SEQUENCE</scope>
    <source>
        <strain evidence="2">5ac10</strain>
    </source>
</reference>
<evidence type="ECO:0000313" key="3">
    <source>
        <dbReference type="Proteomes" id="UP000663720"/>
    </source>
</evidence>
<dbReference type="InterPro" id="IPR010982">
    <property type="entry name" value="Lambda_DNA-bd_dom_sf"/>
</dbReference>
<evidence type="ECO:0000259" key="1">
    <source>
        <dbReference type="PROSITE" id="PS50943"/>
    </source>
</evidence>
<dbReference type="GO" id="GO:0003677">
    <property type="term" value="F:DNA binding"/>
    <property type="evidence" value="ECO:0007669"/>
    <property type="project" value="InterPro"/>
</dbReference>
<dbReference type="SMART" id="SM00530">
    <property type="entry name" value="HTH_XRE"/>
    <property type="match status" value="1"/>
</dbReference>
<protein>
    <submittedName>
        <fullName evidence="2">Helix-turn-helix domain-containing protein</fullName>
    </submittedName>
</protein>
<accession>A0A975B8U1</accession>
<dbReference type="EMBL" id="CP061799">
    <property type="protein sequence ID" value="QTA80796.1"/>
    <property type="molecule type" value="Genomic_DNA"/>
</dbReference>
<dbReference type="InterPro" id="IPR001387">
    <property type="entry name" value="Cro/C1-type_HTH"/>
</dbReference>
<dbReference type="SUPFAM" id="SSF47413">
    <property type="entry name" value="lambda repressor-like DNA-binding domains"/>
    <property type="match status" value="1"/>
</dbReference>
<keyword evidence="3" id="KW-1185">Reference proteome</keyword>
<dbReference type="RefSeq" id="WP_207692365.1">
    <property type="nucleotide sequence ID" value="NZ_CP061799.1"/>
</dbReference>
<dbReference type="Gene3D" id="1.10.260.40">
    <property type="entry name" value="lambda repressor-like DNA-binding domains"/>
    <property type="match status" value="1"/>
</dbReference>